<evidence type="ECO:0000313" key="2">
    <source>
        <dbReference type="Proteomes" id="UP000054776"/>
    </source>
</evidence>
<dbReference type="InParanoid" id="A0A0V1AMZ3"/>
<evidence type="ECO:0000313" key="1">
    <source>
        <dbReference type="EMBL" id="KRY26116.1"/>
    </source>
</evidence>
<reference evidence="1 2" key="1">
    <citation type="submission" date="2015-01" db="EMBL/GenBank/DDBJ databases">
        <title>Evolution of Trichinella species and genotypes.</title>
        <authorList>
            <person name="Korhonen P.K."/>
            <person name="Edoardo P."/>
            <person name="Giuseppe L.R."/>
            <person name="Gasser R.B."/>
        </authorList>
    </citation>
    <scope>NUCLEOTIDE SEQUENCE [LARGE SCALE GENOMIC DNA]</scope>
    <source>
        <strain evidence="1">ISS3</strain>
    </source>
</reference>
<accession>A0A0V1AMZ3</accession>
<dbReference type="EMBL" id="JYDH01000564">
    <property type="protein sequence ID" value="KRY26116.1"/>
    <property type="molecule type" value="Genomic_DNA"/>
</dbReference>
<sequence length="57" mass="6280">MVADGNISIQVAQPDDILTIDAENTFAFMIRNDIPKFVSQVHQFPSFTGDLPKVSLS</sequence>
<dbReference type="AlphaFoldDB" id="A0A0V1AMZ3"/>
<keyword evidence="2" id="KW-1185">Reference proteome</keyword>
<gene>
    <name evidence="1" type="ORF">T01_11262</name>
</gene>
<proteinExistence type="predicted"/>
<comment type="caution">
    <text evidence="1">The sequence shown here is derived from an EMBL/GenBank/DDBJ whole genome shotgun (WGS) entry which is preliminary data.</text>
</comment>
<name>A0A0V1AMZ3_TRISP</name>
<dbReference type="Proteomes" id="UP000054776">
    <property type="component" value="Unassembled WGS sequence"/>
</dbReference>
<organism evidence="1 2">
    <name type="scientific">Trichinella spiralis</name>
    <name type="common">Trichina worm</name>
    <dbReference type="NCBI Taxonomy" id="6334"/>
    <lineage>
        <taxon>Eukaryota</taxon>
        <taxon>Metazoa</taxon>
        <taxon>Ecdysozoa</taxon>
        <taxon>Nematoda</taxon>
        <taxon>Enoplea</taxon>
        <taxon>Dorylaimia</taxon>
        <taxon>Trichinellida</taxon>
        <taxon>Trichinellidae</taxon>
        <taxon>Trichinella</taxon>
    </lineage>
</organism>
<protein>
    <submittedName>
        <fullName evidence="1">Uncharacterized protein</fullName>
    </submittedName>
</protein>